<dbReference type="GO" id="GO:0005975">
    <property type="term" value="P:carbohydrate metabolic process"/>
    <property type="evidence" value="ECO:0007669"/>
    <property type="project" value="UniProtKB-UniRule"/>
</dbReference>
<reference evidence="12" key="1">
    <citation type="submission" date="2017-05" db="EMBL/GenBank/DDBJ databases">
        <authorList>
            <person name="Imhoff J.F."/>
            <person name="Rahn T."/>
            <person name="Kuenzel S."/>
            <person name="Neulinger S.C."/>
        </authorList>
    </citation>
    <scope>NUCLEOTIDE SEQUENCE</scope>
    <source>
        <strain evidence="12">DSM 4395</strain>
    </source>
</reference>
<reference evidence="12" key="2">
    <citation type="journal article" date="2020" name="Microorganisms">
        <title>Osmotic Adaptation and Compatible Solute Biosynthesis of Phototrophic Bacteria as Revealed from Genome Analyses.</title>
        <authorList>
            <person name="Imhoff J.F."/>
            <person name="Rahn T."/>
            <person name="Kunzel S."/>
            <person name="Keller A."/>
            <person name="Neulinger S.C."/>
        </authorList>
    </citation>
    <scope>NUCLEOTIDE SEQUENCE</scope>
    <source>
        <strain evidence="12">DSM 4395</strain>
    </source>
</reference>
<dbReference type="GO" id="GO:0097367">
    <property type="term" value="F:carbohydrate derivative binding"/>
    <property type="evidence" value="ECO:0007669"/>
    <property type="project" value="InterPro"/>
</dbReference>
<dbReference type="InterPro" id="IPR046348">
    <property type="entry name" value="SIS_dom_sf"/>
</dbReference>
<protein>
    <recommendedName>
        <fullName evidence="10">Phosphoheptose isomerase</fullName>
        <ecNumber evidence="10">5.3.1.28</ecNumber>
    </recommendedName>
    <alternativeName>
        <fullName evidence="10">Sedoheptulose 7-phosphate isomerase</fullName>
    </alternativeName>
</protein>
<dbReference type="GO" id="GO:0008270">
    <property type="term" value="F:zinc ion binding"/>
    <property type="evidence" value="ECO:0007669"/>
    <property type="project" value="UniProtKB-UniRule"/>
</dbReference>
<evidence type="ECO:0000256" key="9">
    <source>
        <dbReference type="ARBA" id="ARBA00023277"/>
    </source>
</evidence>
<feature type="binding site" evidence="10">
    <location>
        <position position="84"/>
    </location>
    <ligand>
        <name>substrate</name>
    </ligand>
</feature>
<proteinExistence type="inferred from homology"/>
<gene>
    <name evidence="10" type="primary">gmhA</name>
    <name evidence="12" type="ORF">CCR82_01775</name>
</gene>
<feature type="binding site" evidence="10">
    <location>
        <position position="80"/>
    </location>
    <ligand>
        <name>Zn(2+)</name>
        <dbReference type="ChEBI" id="CHEBI:29105"/>
    </ligand>
</feature>
<comment type="subcellular location">
    <subcellularLocation>
        <location evidence="3 10">Cytoplasm</location>
    </subcellularLocation>
</comment>
<comment type="subunit">
    <text evidence="10">Homotetramer.</text>
</comment>
<feature type="binding site" evidence="10">
    <location>
        <position position="191"/>
    </location>
    <ligand>
        <name>substrate</name>
    </ligand>
</feature>
<evidence type="ECO:0000256" key="5">
    <source>
        <dbReference type="ARBA" id="ARBA00022490"/>
    </source>
</evidence>
<comment type="miscellaneous">
    <text evidence="10">The reaction produces a racemic mixture of D-glycero-alpha-D-manno-heptose 7-phosphate and D-glycero-beta-D-manno-heptose 7-phosphate.</text>
</comment>
<dbReference type="HAMAP" id="MF_00067">
    <property type="entry name" value="GmhA"/>
    <property type="match status" value="1"/>
</dbReference>
<keyword evidence="5 10" id="KW-0963">Cytoplasm</keyword>
<dbReference type="AlphaFoldDB" id="A0AAJ0XEG2"/>
<dbReference type="GO" id="GO:0008968">
    <property type="term" value="F:D-sedoheptulose 7-phosphate isomerase activity"/>
    <property type="evidence" value="ECO:0007669"/>
    <property type="project" value="UniProtKB-UniRule"/>
</dbReference>
<dbReference type="GO" id="GO:1901135">
    <property type="term" value="P:carbohydrate derivative metabolic process"/>
    <property type="evidence" value="ECO:0007669"/>
    <property type="project" value="InterPro"/>
</dbReference>
<evidence type="ECO:0000259" key="11">
    <source>
        <dbReference type="PROSITE" id="PS51464"/>
    </source>
</evidence>
<keyword evidence="9 10" id="KW-0119">Carbohydrate metabolism</keyword>
<evidence type="ECO:0000256" key="1">
    <source>
        <dbReference type="ARBA" id="ARBA00000348"/>
    </source>
</evidence>
<keyword evidence="6 10" id="KW-0479">Metal-binding</keyword>
<evidence type="ECO:0000313" key="12">
    <source>
        <dbReference type="EMBL" id="MBK5929296.1"/>
    </source>
</evidence>
<feature type="binding site" evidence="10">
    <location>
        <begin position="71"/>
        <end position="73"/>
    </location>
    <ligand>
        <name>substrate</name>
    </ligand>
</feature>
<organism evidence="12 13">
    <name type="scientific">Halochromatium salexigens</name>
    <name type="common">Chromatium salexigens</name>
    <dbReference type="NCBI Taxonomy" id="49447"/>
    <lineage>
        <taxon>Bacteria</taxon>
        <taxon>Pseudomonadati</taxon>
        <taxon>Pseudomonadota</taxon>
        <taxon>Gammaproteobacteria</taxon>
        <taxon>Chromatiales</taxon>
        <taxon>Chromatiaceae</taxon>
        <taxon>Halochromatium</taxon>
    </lineage>
</organism>
<dbReference type="Pfam" id="PF13580">
    <property type="entry name" value="SIS_2"/>
    <property type="match status" value="1"/>
</dbReference>
<keyword evidence="8 10" id="KW-0413">Isomerase</keyword>
<comment type="caution">
    <text evidence="12">The sequence shown here is derived from an EMBL/GenBank/DDBJ whole genome shotgun (WGS) entry which is preliminary data.</text>
</comment>
<dbReference type="Proteomes" id="UP001296967">
    <property type="component" value="Unassembled WGS sequence"/>
</dbReference>
<dbReference type="Gene3D" id="3.40.50.10490">
    <property type="entry name" value="Glucose-6-phosphate isomerase like protein, domain 1"/>
    <property type="match status" value="1"/>
</dbReference>
<dbReference type="SUPFAM" id="SSF53697">
    <property type="entry name" value="SIS domain"/>
    <property type="match status" value="1"/>
</dbReference>
<evidence type="ECO:0000256" key="8">
    <source>
        <dbReference type="ARBA" id="ARBA00023235"/>
    </source>
</evidence>
<evidence type="ECO:0000256" key="10">
    <source>
        <dbReference type="HAMAP-Rule" id="MF_00067"/>
    </source>
</evidence>
<feature type="binding site" evidence="10">
    <location>
        <position position="191"/>
    </location>
    <ligand>
        <name>Zn(2+)</name>
        <dbReference type="ChEBI" id="CHEBI:29105"/>
    </ligand>
</feature>
<dbReference type="InterPro" id="IPR035461">
    <property type="entry name" value="GmhA/DiaA"/>
</dbReference>
<dbReference type="PROSITE" id="PS51464">
    <property type="entry name" value="SIS"/>
    <property type="match status" value="1"/>
</dbReference>
<dbReference type="EC" id="5.3.1.28" evidence="10"/>
<evidence type="ECO:0000313" key="13">
    <source>
        <dbReference type="Proteomes" id="UP001296967"/>
    </source>
</evidence>
<feature type="binding site" evidence="10">
    <location>
        <begin position="113"/>
        <end position="114"/>
    </location>
    <ligand>
        <name>substrate</name>
    </ligand>
</feature>
<dbReference type="CDD" id="cd05006">
    <property type="entry name" value="SIS_GmhA"/>
    <property type="match status" value="1"/>
</dbReference>
<name>A0AAJ0XEG2_HALSE</name>
<feature type="binding site" evidence="10">
    <location>
        <begin position="139"/>
        <end position="141"/>
    </location>
    <ligand>
        <name>substrate</name>
    </ligand>
</feature>
<feature type="binding site" evidence="10">
    <location>
        <position position="199"/>
    </location>
    <ligand>
        <name>Zn(2+)</name>
        <dbReference type="ChEBI" id="CHEBI:29105"/>
    </ligand>
</feature>
<comment type="similarity">
    <text evidence="4 10">Belongs to the SIS family. GmhA subfamily.</text>
</comment>
<dbReference type="PANTHER" id="PTHR30390">
    <property type="entry name" value="SEDOHEPTULOSE 7-PHOSPHATE ISOMERASE / DNAA INITIATOR-ASSOCIATING FACTOR FOR REPLICATION INITIATION"/>
    <property type="match status" value="1"/>
</dbReference>
<feature type="domain" description="SIS" evidence="11">
    <location>
        <begin position="56"/>
        <end position="215"/>
    </location>
</feature>
<dbReference type="GO" id="GO:0005737">
    <property type="term" value="C:cytoplasm"/>
    <property type="evidence" value="ECO:0007669"/>
    <property type="project" value="UniProtKB-SubCell"/>
</dbReference>
<dbReference type="EMBL" id="NHSF01000012">
    <property type="protein sequence ID" value="MBK5929296.1"/>
    <property type="molecule type" value="Genomic_DNA"/>
</dbReference>
<dbReference type="InterPro" id="IPR050099">
    <property type="entry name" value="SIS_GmhA/DiaA_subfam"/>
</dbReference>
<keyword evidence="13" id="KW-1185">Reference proteome</keyword>
<evidence type="ECO:0000256" key="3">
    <source>
        <dbReference type="ARBA" id="ARBA00004496"/>
    </source>
</evidence>
<evidence type="ECO:0000256" key="7">
    <source>
        <dbReference type="ARBA" id="ARBA00022833"/>
    </source>
</evidence>
<evidence type="ECO:0000256" key="2">
    <source>
        <dbReference type="ARBA" id="ARBA00003172"/>
    </source>
</evidence>
<feature type="binding site" evidence="10">
    <location>
        <position position="84"/>
    </location>
    <ligand>
        <name>Zn(2+)</name>
        <dbReference type="ChEBI" id="CHEBI:29105"/>
    </ligand>
</feature>
<evidence type="ECO:0000256" key="6">
    <source>
        <dbReference type="ARBA" id="ARBA00022723"/>
    </source>
</evidence>
<comment type="catalytic activity">
    <reaction evidence="1 10">
        <text>2 D-sedoheptulose 7-phosphate = D-glycero-alpha-D-manno-heptose 7-phosphate + D-glycero-beta-D-manno-heptose 7-phosphate</text>
        <dbReference type="Rhea" id="RHEA:27489"/>
        <dbReference type="ChEBI" id="CHEBI:57483"/>
        <dbReference type="ChEBI" id="CHEBI:60203"/>
        <dbReference type="ChEBI" id="CHEBI:60204"/>
        <dbReference type="EC" id="5.3.1.28"/>
    </reaction>
</comment>
<accession>A0AAJ0XEG2</accession>
<dbReference type="InterPro" id="IPR004515">
    <property type="entry name" value="Phosphoheptose_Isoase"/>
</dbReference>
<dbReference type="InterPro" id="IPR001347">
    <property type="entry name" value="SIS_dom"/>
</dbReference>
<feature type="binding site" evidence="10">
    <location>
        <position position="144"/>
    </location>
    <ligand>
        <name>substrate</name>
    </ligand>
</feature>
<evidence type="ECO:0000256" key="4">
    <source>
        <dbReference type="ARBA" id="ARBA00009894"/>
    </source>
</evidence>
<comment type="cofactor">
    <cofactor evidence="10">
        <name>Zn(2+)</name>
        <dbReference type="ChEBI" id="CHEBI:29105"/>
    </cofactor>
    <text evidence="10">Binds 1 zinc ion per subunit.</text>
</comment>
<sequence length="215" mass="22771">MGTTGAGLSQYLRTHPCARLSLSASDPISAALSAHLELVQALEQLRAPIETFAAEVSAAIERGGRVFWIGNGGSAADSQHLAAELVGRFERERPGLPAMALTTDTAVLTSVANDYGFEAVFARQVEALCRPGDVLIGLSTSGNSANILRAMECAARLDVYRVGLTGQGGGRLRERCELWLGVPSDSTARIQEAHMLIGHILCDLVEQRAARNMAG</sequence>
<keyword evidence="7 10" id="KW-0862">Zinc</keyword>
<comment type="pathway">
    <text evidence="10">Carbohydrate biosynthesis; D-glycero-D-manno-heptose 7-phosphate biosynthesis; D-glycero-alpha-D-manno-heptose 7-phosphate and D-glycero-beta-D-manno-heptose 7-phosphate from sedoheptulose 7-phosphate: step 1/1.</text>
</comment>
<comment type="function">
    <text evidence="2 10">Catalyzes the isomerization of sedoheptulose 7-phosphate in D-glycero-D-manno-heptose 7-phosphate.</text>
</comment>